<name>A0A6C0DDC0_9ZZZZ</name>
<dbReference type="Gene3D" id="4.10.1110.10">
    <property type="entry name" value="AN1-like Zinc finger"/>
    <property type="match status" value="1"/>
</dbReference>
<dbReference type="EMBL" id="MN739580">
    <property type="protein sequence ID" value="QHT14184.1"/>
    <property type="molecule type" value="Genomic_DNA"/>
</dbReference>
<dbReference type="SMART" id="SM00154">
    <property type="entry name" value="ZnF_AN1"/>
    <property type="match status" value="1"/>
</dbReference>
<dbReference type="InterPro" id="IPR035896">
    <property type="entry name" value="AN1-like_Znf"/>
</dbReference>
<evidence type="ECO:0000313" key="5">
    <source>
        <dbReference type="EMBL" id="QHT14184.1"/>
    </source>
</evidence>
<keyword evidence="1" id="KW-0479">Metal-binding</keyword>
<proteinExistence type="predicted"/>
<evidence type="ECO:0000259" key="4">
    <source>
        <dbReference type="SMART" id="SM00154"/>
    </source>
</evidence>
<reference evidence="5" key="1">
    <citation type="journal article" date="2020" name="Nature">
        <title>Giant virus diversity and host interactions through global metagenomics.</title>
        <authorList>
            <person name="Schulz F."/>
            <person name="Roux S."/>
            <person name="Paez-Espino D."/>
            <person name="Jungbluth S."/>
            <person name="Walsh D.A."/>
            <person name="Denef V.J."/>
            <person name="McMahon K.D."/>
            <person name="Konstantinidis K.T."/>
            <person name="Eloe-Fadrosh E.A."/>
            <person name="Kyrpides N.C."/>
            <person name="Woyke T."/>
        </authorList>
    </citation>
    <scope>NUCLEOTIDE SEQUENCE</scope>
    <source>
        <strain evidence="5">GVMAG-M-3300023174-137</strain>
    </source>
</reference>
<dbReference type="AlphaFoldDB" id="A0A6C0DDC0"/>
<keyword evidence="3" id="KW-0862">Zinc</keyword>
<dbReference type="InterPro" id="IPR000058">
    <property type="entry name" value="Znf_AN1"/>
</dbReference>
<evidence type="ECO:0000256" key="1">
    <source>
        <dbReference type="ARBA" id="ARBA00022723"/>
    </source>
</evidence>
<feature type="domain" description="AN1-type" evidence="4">
    <location>
        <begin position="5"/>
        <end position="42"/>
    </location>
</feature>
<evidence type="ECO:0000256" key="3">
    <source>
        <dbReference type="ARBA" id="ARBA00022833"/>
    </source>
</evidence>
<keyword evidence="2" id="KW-0863">Zinc-finger</keyword>
<sequence length="65" mass="7589">MKKRCEFPECKKAIPITSYACKCKKNMCLVHMNAHECTFDYQAEQRERLMKHMSSPVVGQKILPV</sequence>
<organism evidence="5">
    <name type="scientific">viral metagenome</name>
    <dbReference type="NCBI Taxonomy" id="1070528"/>
    <lineage>
        <taxon>unclassified sequences</taxon>
        <taxon>metagenomes</taxon>
        <taxon>organismal metagenomes</taxon>
    </lineage>
</organism>
<evidence type="ECO:0000256" key="2">
    <source>
        <dbReference type="ARBA" id="ARBA00022771"/>
    </source>
</evidence>
<dbReference type="SUPFAM" id="SSF118310">
    <property type="entry name" value="AN1-like Zinc finger"/>
    <property type="match status" value="1"/>
</dbReference>
<dbReference type="GO" id="GO:0008270">
    <property type="term" value="F:zinc ion binding"/>
    <property type="evidence" value="ECO:0007669"/>
    <property type="project" value="UniProtKB-KW"/>
</dbReference>
<protein>
    <recommendedName>
        <fullName evidence="4">AN1-type domain-containing protein</fullName>
    </recommendedName>
</protein>
<accession>A0A6C0DDC0</accession>